<dbReference type="PANTHER" id="PTHR34218:SF3">
    <property type="entry name" value="ACYL-HOMOSERINE LACTONE ACYLASE PVDQ"/>
    <property type="match status" value="1"/>
</dbReference>
<feature type="binding site" evidence="6">
    <location>
        <position position="279"/>
    </location>
    <ligand>
        <name>Ca(2+)</name>
        <dbReference type="ChEBI" id="CHEBI:29108"/>
    </ligand>
</feature>
<comment type="cofactor">
    <cofactor evidence="6">
        <name>Ca(2+)</name>
        <dbReference type="ChEBI" id="CHEBI:29108"/>
    </cofactor>
    <text evidence="6">Binds 1 Ca(2+) ion per dimer.</text>
</comment>
<sequence length="731" mass="82638">MPMNRIAFLIIFLICTSFKLTPGNKNLSESERWKQHASNTEIIRDNFGVPHIYGKTDADAVFGLLYTQCEDDFNRVERNYIWATGRLAEVEGENALYSDLRANLYMTQKEAEANFEKSPAWLKELCIAFADGINYYLAKHPQVKPKLLTRFEPWMPMYFSEGSIGGDIEKVSLKRLAEFYDKSDAAKLGGNLTGSILLKDNEPRGSNGFAISGKLTQSGNAMLLINPHTSFFFRGEVHVVSKQGLNAYGAVTWGQFFVYQGFNEKTGWMHTTSDVDIIDEFEESIVKNKQGTTYKYGNESRAMDSNTVSIKYKAGNGIKEKSFTTYRTHHGPVTHSSNNKWVSTAMMWDPVKALEQSFLRTKNSNHQEFNKMMDIRTNSSNNTVYADADGNIAYYHGNFIPKRDIRFDYKKPVDGSNPDTDWKGLHELKDNIFLLNPDNGWIQNCNSTPFTSAGKYSPKQENYPNYMSYSPENYRGIHAISLLSKAKDLTLDKLITLAYDPYLPGAEELIKGLLKAYDTDPKGTAELKTAINLLRDWDYKTSKTSAAMTISQYYLNTYIKSGKIPGGLNIMEKVNYMSSISPPKERLEIFEASLAALKKDFGSVNTAWGEFNRYQRINGDINQEFNDLLPSIPVGMASGEWGALASFGTRFGKNTKRQYGTSGNSFVAVVEFGDKVKAKTMLAGGQSGDPKSPHFDDQMQRYADREFKTVAFYREDVLKRVESRYHPGTEK</sequence>
<dbReference type="InterPro" id="IPR023343">
    <property type="entry name" value="Penicillin_amidase_dom1"/>
</dbReference>
<dbReference type="STRING" id="990371.SAMN05421813_1495"/>
<dbReference type="SUPFAM" id="SSF56235">
    <property type="entry name" value="N-terminal nucleophile aminohydrolases (Ntn hydrolases)"/>
    <property type="match status" value="1"/>
</dbReference>
<dbReference type="Proteomes" id="UP000199226">
    <property type="component" value="Unassembled WGS sequence"/>
</dbReference>
<dbReference type="InterPro" id="IPR043146">
    <property type="entry name" value="Penicillin_amidase_N_B-knob"/>
</dbReference>
<dbReference type="EMBL" id="FNHH01000049">
    <property type="protein sequence ID" value="SDN14382.1"/>
    <property type="molecule type" value="Genomic_DNA"/>
</dbReference>
<keyword evidence="3" id="KW-0378">Hydrolase</keyword>
<dbReference type="Pfam" id="PF01804">
    <property type="entry name" value="Penicil_amidase"/>
    <property type="match status" value="1"/>
</dbReference>
<feature type="binding site" evidence="6">
    <location>
        <position position="276"/>
    </location>
    <ligand>
        <name>Ca(2+)</name>
        <dbReference type="ChEBI" id="CHEBI:29108"/>
    </ligand>
</feature>
<dbReference type="Gene3D" id="1.10.1400.10">
    <property type="match status" value="1"/>
</dbReference>
<dbReference type="CDD" id="cd01936">
    <property type="entry name" value="Ntn_CA"/>
    <property type="match status" value="1"/>
</dbReference>
<dbReference type="Gene3D" id="2.30.120.10">
    <property type="match status" value="1"/>
</dbReference>
<evidence type="ECO:0000313" key="8">
    <source>
        <dbReference type="Proteomes" id="UP000199226"/>
    </source>
</evidence>
<gene>
    <name evidence="7" type="ORF">SAMN05421813_1495</name>
</gene>
<keyword evidence="6" id="KW-0106">Calcium</keyword>
<dbReference type="Gene3D" id="3.60.20.10">
    <property type="entry name" value="Glutamine Phosphoribosylpyrophosphate, subunit 1, domain 1"/>
    <property type="match status" value="1"/>
</dbReference>
<evidence type="ECO:0000313" key="7">
    <source>
        <dbReference type="EMBL" id="SDN14382.1"/>
    </source>
</evidence>
<evidence type="ECO:0000256" key="5">
    <source>
        <dbReference type="PIRSR" id="PIRSR001227-1"/>
    </source>
</evidence>
<keyword evidence="2" id="KW-0732">Signal</keyword>
<evidence type="ECO:0000256" key="6">
    <source>
        <dbReference type="PIRSR" id="PIRSR001227-2"/>
    </source>
</evidence>
<evidence type="ECO:0000256" key="4">
    <source>
        <dbReference type="ARBA" id="ARBA00023145"/>
    </source>
</evidence>
<keyword evidence="4" id="KW-0865">Zymogen</keyword>
<dbReference type="InterPro" id="IPR029055">
    <property type="entry name" value="Ntn_hydrolases_N"/>
</dbReference>
<reference evidence="8" key="1">
    <citation type="submission" date="2016-10" db="EMBL/GenBank/DDBJ databases">
        <authorList>
            <person name="Varghese N."/>
            <person name="Submissions S."/>
        </authorList>
    </citation>
    <scope>NUCLEOTIDE SEQUENCE [LARGE SCALE GENOMIC DNA]</scope>
    <source>
        <strain evidence="8">DSM 24536</strain>
    </source>
</reference>
<name>A0A1G9YZ10_9SPHI</name>
<accession>A0A1G9YZ10</accession>
<dbReference type="GO" id="GO:0017000">
    <property type="term" value="P:antibiotic biosynthetic process"/>
    <property type="evidence" value="ECO:0007669"/>
    <property type="project" value="InterPro"/>
</dbReference>
<evidence type="ECO:0000256" key="1">
    <source>
        <dbReference type="ARBA" id="ARBA00006586"/>
    </source>
</evidence>
<dbReference type="GO" id="GO:0046872">
    <property type="term" value="F:metal ion binding"/>
    <property type="evidence" value="ECO:0007669"/>
    <property type="project" value="UniProtKB-KW"/>
</dbReference>
<dbReference type="PIRSF" id="PIRSF001227">
    <property type="entry name" value="Pen_acylase"/>
    <property type="match status" value="1"/>
</dbReference>
<comment type="similarity">
    <text evidence="1">Belongs to the peptidase S45 family.</text>
</comment>
<evidence type="ECO:0000256" key="2">
    <source>
        <dbReference type="ARBA" id="ARBA00022729"/>
    </source>
</evidence>
<feature type="active site" description="Nucleophile" evidence="5">
    <location>
        <position position="206"/>
    </location>
</feature>
<keyword evidence="8" id="KW-1185">Reference proteome</keyword>
<dbReference type="GO" id="GO:0016811">
    <property type="term" value="F:hydrolase activity, acting on carbon-nitrogen (but not peptide) bonds, in linear amides"/>
    <property type="evidence" value="ECO:0007669"/>
    <property type="project" value="InterPro"/>
</dbReference>
<keyword evidence="6" id="KW-0479">Metal-binding</keyword>
<dbReference type="AlphaFoldDB" id="A0A1G9YZ10"/>
<dbReference type="InterPro" id="IPR002692">
    <property type="entry name" value="S45"/>
</dbReference>
<proteinExistence type="inferred from homology"/>
<dbReference type="InterPro" id="IPR043147">
    <property type="entry name" value="Penicillin_amidase_A-knob"/>
</dbReference>
<dbReference type="OrthoDB" id="9759796at2"/>
<evidence type="ECO:0000256" key="3">
    <source>
        <dbReference type="ARBA" id="ARBA00022801"/>
    </source>
</evidence>
<organism evidence="7 8">
    <name type="scientific">Daejeonella rubra</name>
    <dbReference type="NCBI Taxonomy" id="990371"/>
    <lineage>
        <taxon>Bacteria</taxon>
        <taxon>Pseudomonadati</taxon>
        <taxon>Bacteroidota</taxon>
        <taxon>Sphingobacteriia</taxon>
        <taxon>Sphingobacteriales</taxon>
        <taxon>Sphingobacteriaceae</taxon>
        <taxon>Daejeonella</taxon>
    </lineage>
</organism>
<protein>
    <submittedName>
        <fullName evidence="7">Acyl-homoserine lactone (AHL) acylase PvdQ</fullName>
    </submittedName>
</protein>
<dbReference type="Gene3D" id="1.10.439.10">
    <property type="entry name" value="Penicillin Amidohydrolase, domain 1"/>
    <property type="match status" value="1"/>
</dbReference>
<dbReference type="PANTHER" id="PTHR34218">
    <property type="entry name" value="PEPTIDASE S45 PENICILLIN AMIDASE"/>
    <property type="match status" value="1"/>
</dbReference>
<dbReference type="InterPro" id="IPR014395">
    <property type="entry name" value="Pen/GL7ACA/AHL_acylase"/>
</dbReference>